<reference evidence="7 8" key="1">
    <citation type="journal article" date="2020" name="Nat. Commun.">
        <title>Genome of Tripterygium wilfordii and identification of cytochrome P450 involved in triptolide biosynthesis.</title>
        <authorList>
            <person name="Tu L."/>
            <person name="Su P."/>
            <person name="Zhang Z."/>
            <person name="Gao L."/>
            <person name="Wang J."/>
            <person name="Hu T."/>
            <person name="Zhou J."/>
            <person name="Zhang Y."/>
            <person name="Zhao Y."/>
            <person name="Liu Y."/>
            <person name="Song Y."/>
            <person name="Tong Y."/>
            <person name="Lu Y."/>
            <person name="Yang J."/>
            <person name="Xu C."/>
            <person name="Jia M."/>
            <person name="Peters R.J."/>
            <person name="Huang L."/>
            <person name="Gao W."/>
        </authorList>
    </citation>
    <scope>NUCLEOTIDE SEQUENCE [LARGE SCALE GENOMIC DNA]</scope>
    <source>
        <strain evidence="8">cv. XIE 37</strain>
        <tissue evidence="7">Leaf</tissue>
    </source>
</reference>
<dbReference type="GO" id="GO:0004364">
    <property type="term" value="F:glutathione transferase activity"/>
    <property type="evidence" value="ECO:0007669"/>
    <property type="project" value="UniProtKB-EC"/>
</dbReference>
<keyword evidence="2 7" id="KW-0808">Transferase</keyword>
<dbReference type="SFLD" id="SFLDG01152">
    <property type="entry name" value="Main.3:_Omega-_and_Tau-like"/>
    <property type="match status" value="1"/>
</dbReference>
<dbReference type="Gene3D" id="1.20.1050.10">
    <property type="match status" value="1"/>
</dbReference>
<dbReference type="InterPro" id="IPR036249">
    <property type="entry name" value="Thioredoxin-like_sf"/>
</dbReference>
<dbReference type="CDD" id="cd03058">
    <property type="entry name" value="GST_N_Tau"/>
    <property type="match status" value="1"/>
</dbReference>
<dbReference type="InterPro" id="IPR036282">
    <property type="entry name" value="Glutathione-S-Trfase_C_sf"/>
</dbReference>
<dbReference type="FunFam" id="3.40.30.10:FF:000014">
    <property type="entry name" value="Tau class glutathione S-transferase"/>
    <property type="match status" value="1"/>
</dbReference>
<name>A0A7J7CMP8_TRIWF</name>
<feature type="domain" description="GST C-terminal" evidence="6">
    <location>
        <begin position="87"/>
        <end position="211"/>
    </location>
</feature>
<keyword evidence="8" id="KW-1185">Reference proteome</keyword>
<dbReference type="PROSITE" id="PS50405">
    <property type="entry name" value="GST_CTER"/>
    <property type="match status" value="1"/>
</dbReference>
<dbReference type="InterPro" id="IPR045074">
    <property type="entry name" value="GST_C_Tau"/>
</dbReference>
<dbReference type="InterPro" id="IPR010987">
    <property type="entry name" value="Glutathione-S-Trfase_C-like"/>
</dbReference>
<dbReference type="EC" id="2.5.1.18" evidence="1"/>
<comment type="similarity">
    <text evidence="4">Belongs to the GST superfamily.</text>
</comment>
<dbReference type="Proteomes" id="UP000593562">
    <property type="component" value="Unassembled WGS sequence"/>
</dbReference>
<dbReference type="InterPro" id="IPR045073">
    <property type="entry name" value="Omega/Tau-like"/>
</dbReference>
<dbReference type="InterPro" id="IPR004046">
    <property type="entry name" value="GST_C"/>
</dbReference>
<dbReference type="PANTHER" id="PTHR11260:SF729">
    <property type="entry name" value="GLUTATHIONE TRANSFERASE"/>
    <property type="match status" value="1"/>
</dbReference>
<evidence type="ECO:0000259" key="5">
    <source>
        <dbReference type="PROSITE" id="PS50404"/>
    </source>
</evidence>
<evidence type="ECO:0000256" key="3">
    <source>
        <dbReference type="ARBA" id="ARBA00047960"/>
    </source>
</evidence>
<dbReference type="SFLD" id="SFLDS00019">
    <property type="entry name" value="Glutathione_Transferase_(cytos"/>
    <property type="match status" value="1"/>
</dbReference>
<dbReference type="CDD" id="cd03185">
    <property type="entry name" value="GST_C_Tau"/>
    <property type="match status" value="1"/>
</dbReference>
<dbReference type="FunFam" id="1.20.1050.10:FF:000012">
    <property type="entry name" value="Tau class glutathione S-transferase"/>
    <property type="match status" value="1"/>
</dbReference>
<feature type="domain" description="GST N-terminal" evidence="5">
    <location>
        <begin position="3"/>
        <end position="82"/>
    </location>
</feature>
<organism evidence="7 8">
    <name type="scientific">Tripterygium wilfordii</name>
    <name type="common">Thunder God vine</name>
    <dbReference type="NCBI Taxonomy" id="458696"/>
    <lineage>
        <taxon>Eukaryota</taxon>
        <taxon>Viridiplantae</taxon>
        <taxon>Streptophyta</taxon>
        <taxon>Embryophyta</taxon>
        <taxon>Tracheophyta</taxon>
        <taxon>Spermatophyta</taxon>
        <taxon>Magnoliopsida</taxon>
        <taxon>eudicotyledons</taxon>
        <taxon>Gunneridae</taxon>
        <taxon>Pentapetalae</taxon>
        <taxon>rosids</taxon>
        <taxon>fabids</taxon>
        <taxon>Celastrales</taxon>
        <taxon>Celastraceae</taxon>
        <taxon>Tripterygium</taxon>
    </lineage>
</organism>
<dbReference type="SUPFAM" id="SSF47616">
    <property type="entry name" value="GST C-terminal domain-like"/>
    <property type="match status" value="1"/>
</dbReference>
<dbReference type="SFLD" id="SFLDG00358">
    <property type="entry name" value="Main_(cytGST)"/>
    <property type="match status" value="1"/>
</dbReference>
<evidence type="ECO:0000313" key="8">
    <source>
        <dbReference type="Proteomes" id="UP000593562"/>
    </source>
</evidence>
<evidence type="ECO:0000256" key="2">
    <source>
        <dbReference type="ARBA" id="ARBA00022679"/>
    </source>
</evidence>
<evidence type="ECO:0000313" key="7">
    <source>
        <dbReference type="EMBL" id="KAF5735278.1"/>
    </source>
</evidence>
<dbReference type="Gene3D" id="3.40.30.10">
    <property type="entry name" value="Glutaredoxin"/>
    <property type="match status" value="1"/>
</dbReference>
<accession>A0A7J7CMP8</accession>
<dbReference type="EMBL" id="JAAARO010000015">
    <property type="protein sequence ID" value="KAF5735278.1"/>
    <property type="molecule type" value="Genomic_DNA"/>
</dbReference>
<dbReference type="SUPFAM" id="SSF52833">
    <property type="entry name" value="Thioredoxin-like"/>
    <property type="match status" value="1"/>
</dbReference>
<dbReference type="GO" id="GO:0005737">
    <property type="term" value="C:cytoplasm"/>
    <property type="evidence" value="ECO:0007669"/>
    <property type="project" value="TreeGrafter"/>
</dbReference>
<dbReference type="InterPro" id="IPR004045">
    <property type="entry name" value="Glutathione_S-Trfase_N"/>
</dbReference>
<comment type="caution">
    <text evidence="7">The sequence shown here is derived from an EMBL/GenBank/DDBJ whole genome shotgun (WGS) entry which is preliminary data.</text>
</comment>
<dbReference type="Pfam" id="PF02798">
    <property type="entry name" value="GST_N"/>
    <property type="match status" value="1"/>
</dbReference>
<dbReference type="OrthoDB" id="4951845at2759"/>
<sequence>MAEEVKLFKTWSSIFGLRIVWALKLKGIKYDYADEDISNKSSLLLNYNPIYKKVPVLVHNGNPVVESLVILEYIEETWKQNPLLPQDPLQRAMARFWASFGVDKILPSMWDAFIKEGKEQEEAFTATTDNFNYLEEQLKGKKFFNGDTIGYSDITLGWLANLTCIFEEITHTTLIDRERFPLLFGWIHDFSNAPIIKETLPPHDKLIDKYIALRKAFHEAQTQNA</sequence>
<evidence type="ECO:0000256" key="4">
    <source>
        <dbReference type="RuleBase" id="RU003494"/>
    </source>
</evidence>
<evidence type="ECO:0000259" key="6">
    <source>
        <dbReference type="PROSITE" id="PS50405"/>
    </source>
</evidence>
<dbReference type="AlphaFoldDB" id="A0A7J7CMP8"/>
<dbReference type="GO" id="GO:0006749">
    <property type="term" value="P:glutathione metabolic process"/>
    <property type="evidence" value="ECO:0007669"/>
    <property type="project" value="InterPro"/>
</dbReference>
<dbReference type="Pfam" id="PF00043">
    <property type="entry name" value="GST_C"/>
    <property type="match status" value="1"/>
</dbReference>
<evidence type="ECO:0000256" key="1">
    <source>
        <dbReference type="ARBA" id="ARBA00012452"/>
    </source>
</evidence>
<gene>
    <name evidence="7" type="ORF">HS088_TW15G00779</name>
</gene>
<proteinExistence type="inferred from homology"/>
<protein>
    <recommendedName>
        <fullName evidence="1">glutathione transferase</fullName>
        <ecNumber evidence="1">2.5.1.18</ecNumber>
    </recommendedName>
</protein>
<dbReference type="InParanoid" id="A0A7J7CMP8"/>
<dbReference type="PROSITE" id="PS50404">
    <property type="entry name" value="GST_NTER"/>
    <property type="match status" value="1"/>
</dbReference>
<dbReference type="PANTHER" id="PTHR11260">
    <property type="entry name" value="GLUTATHIONE S-TRANSFERASE, GST, SUPERFAMILY, GST DOMAIN CONTAINING"/>
    <property type="match status" value="1"/>
</dbReference>
<dbReference type="InterPro" id="IPR040079">
    <property type="entry name" value="Glutathione_S-Trfase"/>
</dbReference>
<comment type="catalytic activity">
    <reaction evidence="3">
        <text>RX + glutathione = an S-substituted glutathione + a halide anion + H(+)</text>
        <dbReference type="Rhea" id="RHEA:16437"/>
        <dbReference type="ChEBI" id="CHEBI:15378"/>
        <dbReference type="ChEBI" id="CHEBI:16042"/>
        <dbReference type="ChEBI" id="CHEBI:17792"/>
        <dbReference type="ChEBI" id="CHEBI:57925"/>
        <dbReference type="ChEBI" id="CHEBI:90779"/>
        <dbReference type="EC" id="2.5.1.18"/>
    </reaction>
</comment>